<name>A0AAV5M016_9ROSI</name>
<evidence type="ECO:0000256" key="5">
    <source>
        <dbReference type="ARBA" id="ARBA00022989"/>
    </source>
</evidence>
<dbReference type="PANTHER" id="PTHR23500">
    <property type="entry name" value="SOLUTE CARRIER FAMILY 2, FACILITATED GLUCOSE TRANSPORTER"/>
    <property type="match status" value="1"/>
</dbReference>
<dbReference type="AlphaFoldDB" id="A0AAV5M016"/>
<sequence length="350" mass="38636">MSLAVVSMAIVTAVGKVKTWIVTAFDKAKEWVVATIVVAVVASVGKAKGWVVAAVGKAKEWIVATIGKAKESARHYKGGLYVFLTCIVSVVDGLLFGYNIRNLEQKSWPIQDGGSLLASQEYWHFCDNGAILLLKTPKGLIEQGKREKGRRILAKIRGIDDVNIKFEDMIHASDLANSIEHSFRKMLDRRNIPILVMAIFMLAFKILMGMSFILFYTAVFFQSIGFGENASLYCLVDIVAVMVVSTFISIAIVDRLGQRVLLISGGIQMILCQIIIAIILGLKFGDNQSLSKDYSALVVVVLCLLVLAFECSWEPLYNSSKLPFHALHTQVRDNSFVEKPLALEENSPCI</sequence>
<organism evidence="8 9">
    <name type="scientific">Rubroshorea leprosula</name>
    <dbReference type="NCBI Taxonomy" id="152421"/>
    <lineage>
        <taxon>Eukaryota</taxon>
        <taxon>Viridiplantae</taxon>
        <taxon>Streptophyta</taxon>
        <taxon>Embryophyta</taxon>
        <taxon>Tracheophyta</taxon>
        <taxon>Spermatophyta</taxon>
        <taxon>Magnoliopsida</taxon>
        <taxon>eudicotyledons</taxon>
        <taxon>Gunneridae</taxon>
        <taxon>Pentapetalae</taxon>
        <taxon>rosids</taxon>
        <taxon>malvids</taxon>
        <taxon>Malvales</taxon>
        <taxon>Dipterocarpaceae</taxon>
        <taxon>Rubroshorea</taxon>
    </lineage>
</organism>
<dbReference type="EMBL" id="BPVZ01000155">
    <property type="protein sequence ID" value="GKV42037.1"/>
    <property type="molecule type" value="Genomic_DNA"/>
</dbReference>
<dbReference type="InterPro" id="IPR036259">
    <property type="entry name" value="MFS_trans_sf"/>
</dbReference>
<feature type="transmembrane region" description="Helical" evidence="7">
    <location>
        <begin position="194"/>
        <end position="218"/>
    </location>
</feature>
<protein>
    <submittedName>
        <fullName evidence="8">Uncharacterized protein</fullName>
    </submittedName>
</protein>
<proteinExistence type="inferred from homology"/>
<feature type="transmembrane region" description="Helical" evidence="7">
    <location>
        <begin position="260"/>
        <end position="282"/>
    </location>
</feature>
<dbReference type="Proteomes" id="UP001054252">
    <property type="component" value="Unassembled WGS sequence"/>
</dbReference>
<comment type="caution">
    <text evidence="8">The sequence shown here is derived from an EMBL/GenBank/DDBJ whole genome shotgun (WGS) entry which is preliminary data.</text>
</comment>
<dbReference type="InterPro" id="IPR005828">
    <property type="entry name" value="MFS_sugar_transport-like"/>
</dbReference>
<dbReference type="Pfam" id="PF00083">
    <property type="entry name" value="Sugar_tr"/>
    <property type="match status" value="1"/>
</dbReference>
<evidence type="ECO:0000256" key="3">
    <source>
        <dbReference type="ARBA" id="ARBA00022448"/>
    </source>
</evidence>
<comment type="subcellular location">
    <subcellularLocation>
        <location evidence="1">Membrane</location>
    </subcellularLocation>
</comment>
<reference evidence="8 9" key="1">
    <citation type="journal article" date="2021" name="Commun. Biol.">
        <title>The genome of Shorea leprosula (Dipterocarpaceae) highlights the ecological relevance of drought in aseasonal tropical rainforests.</title>
        <authorList>
            <person name="Ng K.K.S."/>
            <person name="Kobayashi M.J."/>
            <person name="Fawcett J.A."/>
            <person name="Hatakeyama M."/>
            <person name="Paape T."/>
            <person name="Ng C.H."/>
            <person name="Ang C.C."/>
            <person name="Tnah L.H."/>
            <person name="Lee C.T."/>
            <person name="Nishiyama T."/>
            <person name="Sese J."/>
            <person name="O'Brien M.J."/>
            <person name="Copetti D."/>
            <person name="Mohd Noor M.I."/>
            <person name="Ong R.C."/>
            <person name="Putra M."/>
            <person name="Sireger I.Z."/>
            <person name="Indrioko S."/>
            <person name="Kosugi Y."/>
            <person name="Izuno A."/>
            <person name="Isagi Y."/>
            <person name="Lee S.L."/>
            <person name="Shimizu K.K."/>
        </authorList>
    </citation>
    <scope>NUCLEOTIDE SEQUENCE [LARGE SCALE GENOMIC DNA]</scope>
    <source>
        <strain evidence="8">214</strain>
    </source>
</reference>
<accession>A0AAV5M016</accession>
<evidence type="ECO:0000256" key="6">
    <source>
        <dbReference type="ARBA" id="ARBA00023136"/>
    </source>
</evidence>
<evidence type="ECO:0000256" key="7">
    <source>
        <dbReference type="SAM" id="Phobius"/>
    </source>
</evidence>
<evidence type="ECO:0000256" key="2">
    <source>
        <dbReference type="ARBA" id="ARBA00010992"/>
    </source>
</evidence>
<feature type="transmembrane region" description="Helical" evidence="7">
    <location>
        <begin position="294"/>
        <end position="313"/>
    </location>
</feature>
<gene>
    <name evidence="8" type="ORF">SLEP1_g49493</name>
</gene>
<evidence type="ECO:0000313" key="8">
    <source>
        <dbReference type="EMBL" id="GKV42037.1"/>
    </source>
</evidence>
<dbReference type="Gene3D" id="1.20.1250.20">
    <property type="entry name" value="MFS general substrate transporter like domains"/>
    <property type="match status" value="1"/>
</dbReference>
<dbReference type="GO" id="GO:0015144">
    <property type="term" value="F:carbohydrate transmembrane transporter activity"/>
    <property type="evidence" value="ECO:0007669"/>
    <property type="project" value="InterPro"/>
</dbReference>
<dbReference type="GO" id="GO:0016020">
    <property type="term" value="C:membrane"/>
    <property type="evidence" value="ECO:0007669"/>
    <property type="project" value="UniProtKB-SubCell"/>
</dbReference>
<keyword evidence="9" id="KW-1185">Reference proteome</keyword>
<keyword evidence="6 7" id="KW-0472">Membrane</keyword>
<evidence type="ECO:0000256" key="4">
    <source>
        <dbReference type="ARBA" id="ARBA00022692"/>
    </source>
</evidence>
<keyword evidence="3" id="KW-0813">Transport</keyword>
<feature type="transmembrane region" description="Helical" evidence="7">
    <location>
        <begin position="230"/>
        <end position="253"/>
    </location>
</feature>
<dbReference type="SUPFAM" id="SSF103473">
    <property type="entry name" value="MFS general substrate transporter"/>
    <property type="match status" value="1"/>
</dbReference>
<keyword evidence="4 7" id="KW-0812">Transmembrane</keyword>
<dbReference type="PANTHER" id="PTHR23500:SF595">
    <property type="entry name" value="OS09G0416200 PROTEIN"/>
    <property type="match status" value="1"/>
</dbReference>
<keyword evidence="5 7" id="KW-1133">Transmembrane helix</keyword>
<evidence type="ECO:0000313" key="9">
    <source>
        <dbReference type="Proteomes" id="UP001054252"/>
    </source>
</evidence>
<dbReference type="InterPro" id="IPR045262">
    <property type="entry name" value="STP/PLT_plant"/>
</dbReference>
<comment type="similarity">
    <text evidence="2">Belongs to the major facilitator superfamily. Sugar transporter (TC 2.A.1.1) family.</text>
</comment>
<feature type="transmembrane region" description="Helical" evidence="7">
    <location>
        <begin position="80"/>
        <end position="100"/>
    </location>
</feature>
<evidence type="ECO:0000256" key="1">
    <source>
        <dbReference type="ARBA" id="ARBA00004370"/>
    </source>
</evidence>